<comment type="function">
    <text evidence="5">Catalyzes the base-exchange of a guanine (G) residue with the queuine precursor 7-aminomethyl-7-deazaguanine (PreQ1) at position 34 (anticodon wobble position) in tRNAs with GU(N) anticodons (tRNA-Asp, -Asn, -His and -Tyr). Catalysis occurs through a double-displacement mechanism. The nucleophile active site attacks the C1' of nucleotide 34 to detach the guanine base from the RNA, forming a covalent enzyme-RNA intermediate. The proton acceptor active site deprotonates the incoming PreQ1, allowing a nucleophilic attack on the C1' of the ribose to form the product. After dissociation, two additional enzymatic reactions on the tRNA convert PreQ1 to queuine (Q), resulting in the hypermodified nucleoside queuosine (7-(((4,5-cis-dihydroxy-2-cyclopenten-1-yl)amino)methyl)-7-deazaguanosine).</text>
</comment>
<dbReference type="STRING" id="1437606.BBOH_0778"/>
<dbReference type="NCBIfam" id="TIGR00449">
    <property type="entry name" value="tgt_general"/>
    <property type="match status" value="1"/>
</dbReference>
<dbReference type="InterPro" id="IPR004803">
    <property type="entry name" value="TGT"/>
</dbReference>
<sequence length="504" mass="55429">MSTFDIDRPAAGNDESPSALNEGNTHDVSRESKLSRNTDTVMRRGTPNVASEATLHAQTHSGTNSWNPAPSASGLLEHPLGAVKGKPADRSKFWFEQKTRLADSAKGLGRGGARYGRTGVLHTPHGDIRTPVFVPVATQAAMKGVLPEMMKDMGAQCLLSNAFHLFERPGENILDEAGGLARFENWDGPTFTDSGGFQVLSLGAGFKKTLAMDVTDMKSDDVIAPGRERKAFVDEDGVTFKSPLNGAEHRFSAEISMGIQHKIGADIMFAFDELTTLMNTRGYQEQSVERTFRWAKRCVTEHQRLTEARLGKPYQALYGVVQGANYEDLRRKAASQIASLDFDGVGIGGAIEKRIIGDICAWICDEMPESRPRHVLGIAAVDDIFACAENGGDTFDCVAPARCARNGAIYTRDGRYNIKRVANKRDFGPLEEGCDCYTCTHYSRAYVDHLLRAHEINGATLATIHNERFFIKLLDDIRDSIDGGYFDEFRDETLARYYAHGSKG</sequence>
<proteinExistence type="inferred from homology"/>
<feature type="compositionally biased region" description="Basic and acidic residues" evidence="6">
    <location>
        <begin position="24"/>
        <end position="36"/>
    </location>
</feature>
<keyword evidence="4 5" id="KW-0671">Queuosine biosynthesis</keyword>
<keyword evidence="5" id="KW-0479">Metal-binding</keyword>
<dbReference type="GO" id="GO:0008616">
    <property type="term" value="P:tRNA queuosine(34) biosynthetic process"/>
    <property type="evidence" value="ECO:0007669"/>
    <property type="project" value="UniProtKB-UniRule"/>
</dbReference>
<feature type="domain" description="tRNA-guanine(15) transglycosylase-like" evidence="7">
    <location>
        <begin position="116"/>
        <end position="498"/>
    </location>
</feature>
<dbReference type="EC" id="2.4.2.29" evidence="5"/>
<feature type="active site" description="Nucleophile" evidence="5">
    <location>
        <position position="396"/>
    </location>
</feature>
<name>A0A086ZHH1_9BIFI</name>
<comment type="cofactor">
    <cofactor evidence="5">
        <name>Zn(2+)</name>
        <dbReference type="ChEBI" id="CHEBI:29105"/>
    </cofactor>
    <text evidence="5">Binds 1 zinc ion per subunit.</text>
</comment>
<feature type="binding site" evidence="5">
    <location>
        <position position="349"/>
    </location>
    <ligand>
        <name>substrate</name>
    </ligand>
</feature>
<feature type="binding site" evidence="5">
    <location>
        <begin position="193"/>
        <end position="197"/>
    </location>
    <ligand>
        <name>substrate</name>
    </ligand>
</feature>
<dbReference type="RefSeq" id="WP_237743142.1">
    <property type="nucleotide sequence ID" value="NZ_JDUS01000018.1"/>
</dbReference>
<keyword evidence="2 5" id="KW-0808">Transferase</keyword>
<feature type="binding site" evidence="5">
    <location>
        <position position="436"/>
    </location>
    <ligand>
        <name>Zn(2+)</name>
        <dbReference type="ChEBI" id="CHEBI:29105"/>
    </ligand>
</feature>
<dbReference type="EMBL" id="JGYP01000002">
    <property type="protein sequence ID" value="KFI45971.1"/>
    <property type="molecule type" value="Genomic_DNA"/>
</dbReference>
<feature type="binding site" evidence="5">
    <location>
        <position position="465"/>
    </location>
    <ligand>
        <name>Zn(2+)</name>
        <dbReference type="ChEBI" id="CHEBI:29105"/>
    </ligand>
</feature>
<evidence type="ECO:0000259" key="7">
    <source>
        <dbReference type="Pfam" id="PF01702"/>
    </source>
</evidence>
<dbReference type="InterPro" id="IPR036511">
    <property type="entry name" value="TGT-like_sf"/>
</dbReference>
<dbReference type="eggNOG" id="COG0343">
    <property type="taxonomic scope" value="Bacteria"/>
</dbReference>
<evidence type="ECO:0000256" key="6">
    <source>
        <dbReference type="SAM" id="MobiDB-lite"/>
    </source>
</evidence>
<comment type="subunit">
    <text evidence="5">Homodimer. Within each dimer, one monomer is responsible for RNA recognition and catalysis, while the other monomer binds to the replacement base PreQ1.</text>
</comment>
<dbReference type="GO" id="GO:0008479">
    <property type="term" value="F:tRNA-guanosine(34) queuine transglycosylase activity"/>
    <property type="evidence" value="ECO:0007669"/>
    <property type="project" value="UniProtKB-UniRule"/>
</dbReference>
<protein>
    <recommendedName>
        <fullName evidence="5">Queuine tRNA-ribosyltransferase</fullName>
        <ecNumber evidence="5">2.4.2.29</ecNumber>
    </recommendedName>
    <alternativeName>
        <fullName evidence="5">Guanine insertion enzyme</fullName>
    </alternativeName>
    <alternativeName>
        <fullName evidence="5">tRNA-guanine transglycosylase</fullName>
    </alternativeName>
</protein>
<accession>A0A086ZHH1</accession>
<dbReference type="SUPFAM" id="SSF51713">
    <property type="entry name" value="tRNA-guanine transglycosylase"/>
    <property type="match status" value="1"/>
</dbReference>
<dbReference type="AlphaFoldDB" id="A0A086ZHH1"/>
<dbReference type="PANTHER" id="PTHR46499:SF1">
    <property type="entry name" value="QUEUINE TRNA-RIBOSYLTRANSFERASE"/>
    <property type="match status" value="1"/>
</dbReference>
<dbReference type="Proteomes" id="UP000029096">
    <property type="component" value="Unassembled WGS sequence"/>
</dbReference>
<keyword evidence="1 5" id="KW-0328">Glycosyltransferase</keyword>
<feature type="binding site" evidence="5">
    <location>
        <position position="439"/>
    </location>
    <ligand>
        <name>Zn(2+)</name>
        <dbReference type="ChEBI" id="CHEBI:29105"/>
    </ligand>
</feature>
<evidence type="ECO:0000256" key="4">
    <source>
        <dbReference type="ARBA" id="ARBA00022785"/>
    </source>
</evidence>
<comment type="pathway">
    <text evidence="5">tRNA modification; tRNA-queuosine biosynthesis.</text>
</comment>
<feature type="active site" description="Proton acceptor" evidence="5">
    <location>
        <position position="193"/>
    </location>
</feature>
<dbReference type="GO" id="GO:0005829">
    <property type="term" value="C:cytosol"/>
    <property type="evidence" value="ECO:0007669"/>
    <property type="project" value="TreeGrafter"/>
</dbReference>
<gene>
    <name evidence="5" type="primary">tgt</name>
    <name evidence="8" type="ORF">BBOH_0778</name>
</gene>
<reference evidence="8 9" key="1">
    <citation type="submission" date="2014-03" db="EMBL/GenBank/DDBJ databases">
        <title>Genomics of Bifidobacteria.</title>
        <authorList>
            <person name="Ventura M."/>
            <person name="Milani C."/>
            <person name="Lugli G.A."/>
        </authorList>
    </citation>
    <scope>NUCLEOTIDE SEQUENCE [LARGE SCALE GENOMIC DNA]</scope>
    <source>
        <strain evidence="8 9">DSM 22767</strain>
    </source>
</reference>
<dbReference type="InterPro" id="IPR002616">
    <property type="entry name" value="tRNA_ribo_trans-like"/>
</dbReference>
<feature type="binding site" evidence="5">
    <location>
        <position position="272"/>
    </location>
    <ligand>
        <name>substrate</name>
    </ligand>
</feature>
<dbReference type="GO" id="GO:0046872">
    <property type="term" value="F:metal ion binding"/>
    <property type="evidence" value="ECO:0007669"/>
    <property type="project" value="UniProtKB-KW"/>
</dbReference>
<feature type="region of interest" description="Disordered" evidence="6">
    <location>
        <begin position="1"/>
        <end position="45"/>
    </location>
</feature>
<dbReference type="UniPathway" id="UPA00392"/>
<feature type="region of interest" description="RNA binding; important for wobble base 34 recognition" evidence="5">
    <location>
        <begin position="401"/>
        <end position="405"/>
    </location>
</feature>
<evidence type="ECO:0000256" key="1">
    <source>
        <dbReference type="ARBA" id="ARBA00022676"/>
    </source>
</evidence>
<evidence type="ECO:0000313" key="9">
    <source>
        <dbReference type="Proteomes" id="UP000029096"/>
    </source>
</evidence>
<dbReference type="Pfam" id="PF01702">
    <property type="entry name" value="TGT"/>
    <property type="match status" value="1"/>
</dbReference>
<evidence type="ECO:0000256" key="2">
    <source>
        <dbReference type="ARBA" id="ARBA00022679"/>
    </source>
</evidence>
<dbReference type="PANTHER" id="PTHR46499">
    <property type="entry name" value="QUEUINE TRNA-RIBOSYLTRANSFERASE"/>
    <property type="match status" value="1"/>
</dbReference>
<organism evidence="8 9">
    <name type="scientific">Bifidobacterium bohemicum DSM 22767</name>
    <dbReference type="NCBI Taxonomy" id="1437606"/>
    <lineage>
        <taxon>Bacteria</taxon>
        <taxon>Bacillati</taxon>
        <taxon>Actinomycetota</taxon>
        <taxon>Actinomycetes</taxon>
        <taxon>Bifidobacteriales</taxon>
        <taxon>Bifidobacteriaceae</taxon>
        <taxon>Bifidobacterium</taxon>
    </lineage>
</organism>
<keyword evidence="5" id="KW-0862">Zinc</keyword>
<comment type="caution">
    <text evidence="5">Lacks conserved residue(s) required for the propagation of feature annotation.</text>
</comment>
<keyword evidence="3 5" id="KW-0819">tRNA processing</keyword>
<comment type="caution">
    <text evidence="8">The sequence shown here is derived from an EMBL/GenBank/DDBJ whole genome shotgun (WGS) entry which is preliminary data.</text>
</comment>
<evidence type="ECO:0000256" key="3">
    <source>
        <dbReference type="ARBA" id="ARBA00022694"/>
    </source>
</evidence>
<keyword evidence="9" id="KW-1185">Reference proteome</keyword>
<comment type="catalytic activity">
    <reaction evidence="5">
        <text>7-aminomethyl-7-carbaguanine + guanosine(34) in tRNA = 7-aminomethyl-7-carbaguanosine(34) in tRNA + guanine</text>
        <dbReference type="Rhea" id="RHEA:24104"/>
        <dbReference type="Rhea" id="RHEA-COMP:10341"/>
        <dbReference type="Rhea" id="RHEA-COMP:10342"/>
        <dbReference type="ChEBI" id="CHEBI:16235"/>
        <dbReference type="ChEBI" id="CHEBI:58703"/>
        <dbReference type="ChEBI" id="CHEBI:74269"/>
        <dbReference type="ChEBI" id="CHEBI:82833"/>
        <dbReference type="EC" id="2.4.2.29"/>
    </reaction>
</comment>
<dbReference type="InterPro" id="IPR050076">
    <property type="entry name" value="ArchSynthase1/Queuine_TRR"/>
</dbReference>
<dbReference type="HAMAP" id="MF_00168">
    <property type="entry name" value="Q_tRNA_Tgt"/>
    <property type="match status" value="1"/>
</dbReference>
<dbReference type="Gene3D" id="3.20.20.105">
    <property type="entry name" value="Queuine tRNA-ribosyltransferase-like"/>
    <property type="match status" value="1"/>
</dbReference>
<evidence type="ECO:0000256" key="5">
    <source>
        <dbReference type="HAMAP-Rule" id="MF_00168"/>
    </source>
</evidence>
<feature type="binding site" evidence="5">
    <location>
        <position position="434"/>
    </location>
    <ligand>
        <name>Zn(2+)</name>
        <dbReference type="ChEBI" id="CHEBI:29105"/>
    </ligand>
</feature>
<dbReference type="NCBIfam" id="TIGR00430">
    <property type="entry name" value="Q_tRNA_tgt"/>
    <property type="match status" value="1"/>
</dbReference>
<feature type="binding site" evidence="5">
    <location>
        <position position="322"/>
    </location>
    <ligand>
        <name>substrate</name>
    </ligand>
</feature>
<comment type="similarity">
    <text evidence="5">Belongs to the queuine tRNA-ribosyltransferase family.</text>
</comment>
<evidence type="ECO:0000313" key="8">
    <source>
        <dbReference type="EMBL" id="KFI45971.1"/>
    </source>
</evidence>